<keyword evidence="15" id="KW-0378">Hydrolase</keyword>
<evidence type="ECO:0000256" key="14">
    <source>
        <dbReference type="ARBA" id="ARBA00022692"/>
    </source>
</evidence>
<evidence type="ECO:0000256" key="17">
    <source>
        <dbReference type="ARBA" id="ARBA00022968"/>
    </source>
</evidence>
<dbReference type="InterPro" id="IPR001460">
    <property type="entry name" value="PCN-bd_Tpept"/>
</dbReference>
<evidence type="ECO:0000313" key="33">
    <source>
        <dbReference type="Proteomes" id="UP000256774"/>
    </source>
</evidence>
<evidence type="ECO:0000256" key="18">
    <source>
        <dbReference type="ARBA" id="ARBA00022984"/>
    </source>
</evidence>
<feature type="domain" description="Penicillin-binding protein OB-like" evidence="31">
    <location>
        <begin position="328"/>
        <end position="416"/>
    </location>
</feature>
<keyword evidence="17" id="KW-0735">Signal-anchor</keyword>
<dbReference type="InterPro" id="IPR012338">
    <property type="entry name" value="Beta-lactam/transpept-like"/>
</dbReference>
<evidence type="ECO:0000256" key="24">
    <source>
        <dbReference type="ARBA" id="ARBA00034000"/>
    </source>
</evidence>
<evidence type="ECO:0000256" key="4">
    <source>
        <dbReference type="ARBA" id="ARBA00007090"/>
    </source>
</evidence>
<comment type="similarity">
    <text evidence="4">In the C-terminal section; belongs to the transpeptidase family.</text>
</comment>
<dbReference type="GO" id="GO:0008658">
    <property type="term" value="F:penicillin binding"/>
    <property type="evidence" value="ECO:0007669"/>
    <property type="project" value="InterPro"/>
</dbReference>
<evidence type="ECO:0000256" key="20">
    <source>
        <dbReference type="ARBA" id="ARBA00023136"/>
    </source>
</evidence>
<dbReference type="GO" id="GO:0005886">
    <property type="term" value="C:plasma membrane"/>
    <property type="evidence" value="ECO:0007669"/>
    <property type="project" value="UniProtKB-SubCell"/>
</dbReference>
<keyword evidence="8" id="KW-1003">Cell membrane</keyword>
<evidence type="ECO:0000256" key="1">
    <source>
        <dbReference type="ARBA" id="ARBA00002624"/>
    </source>
</evidence>
<dbReference type="GO" id="GO:0008360">
    <property type="term" value="P:regulation of cell shape"/>
    <property type="evidence" value="ECO:0007669"/>
    <property type="project" value="UniProtKB-KW"/>
</dbReference>
<dbReference type="InterPro" id="IPR023346">
    <property type="entry name" value="Lysozyme-like_dom_sf"/>
</dbReference>
<dbReference type="InterPro" id="IPR036950">
    <property type="entry name" value="PBP_transglycosylase"/>
</dbReference>
<keyword evidence="14 28" id="KW-0812">Transmembrane</keyword>
<dbReference type="UniPathway" id="UPA00219"/>
<evidence type="ECO:0000259" key="31">
    <source>
        <dbReference type="Pfam" id="PF17092"/>
    </source>
</evidence>
<evidence type="ECO:0000256" key="10">
    <source>
        <dbReference type="ARBA" id="ARBA00022645"/>
    </source>
</evidence>
<dbReference type="Gene3D" id="3.40.710.10">
    <property type="entry name" value="DD-peptidase/beta-lactamase superfamily"/>
    <property type="match status" value="2"/>
</dbReference>
<evidence type="ECO:0000256" key="23">
    <source>
        <dbReference type="ARBA" id="ARBA00023316"/>
    </source>
</evidence>
<evidence type="ECO:0000256" key="5">
    <source>
        <dbReference type="ARBA" id="ARBA00007739"/>
    </source>
</evidence>
<comment type="pathway">
    <text evidence="3">Cell wall biogenesis; peptidoglycan biosynthesis.</text>
</comment>
<dbReference type="FunFam" id="1.10.3810.10:FF:000003">
    <property type="entry name" value="Penicillin-binding protein 1a"/>
    <property type="match status" value="1"/>
</dbReference>
<evidence type="ECO:0000256" key="13">
    <source>
        <dbReference type="ARBA" id="ARBA00022679"/>
    </source>
</evidence>
<reference evidence="32 33" key="1">
    <citation type="submission" date="2018-08" db="EMBL/GenBank/DDBJ databases">
        <title>Genomic Encyclopedia of Type Strains, Phase IV (KMG-IV): sequencing the most valuable type-strain genomes for metagenomic binning, comparative biology and taxonomic classification.</title>
        <authorList>
            <person name="Goeker M."/>
        </authorList>
    </citation>
    <scope>NUCLEOTIDE SEQUENCE [LARGE SCALE GENOMIC DNA]</scope>
    <source>
        <strain evidence="32 33">DSM 26022</strain>
    </source>
</reference>
<dbReference type="NCBIfam" id="TIGR02074">
    <property type="entry name" value="PBP_1a_fam"/>
    <property type="match status" value="1"/>
</dbReference>
<comment type="similarity">
    <text evidence="5">In the N-terminal section; belongs to the glycosyltransferase 51 family.</text>
</comment>
<feature type="domain" description="Penicillin-binding protein transpeptidase" evidence="29">
    <location>
        <begin position="420"/>
        <end position="724"/>
    </location>
</feature>
<keyword evidence="12" id="KW-0328">Glycosyltransferase</keyword>
<dbReference type="PANTHER" id="PTHR32282">
    <property type="entry name" value="BINDING PROTEIN TRANSPEPTIDASE, PUTATIVE-RELATED"/>
    <property type="match status" value="1"/>
</dbReference>
<organism evidence="32 33">
    <name type="scientific">Paraperlucidibaca baekdonensis</name>
    <dbReference type="NCBI Taxonomy" id="748120"/>
    <lineage>
        <taxon>Bacteria</taxon>
        <taxon>Pseudomonadati</taxon>
        <taxon>Pseudomonadota</taxon>
        <taxon>Gammaproteobacteria</taxon>
        <taxon>Moraxellales</taxon>
        <taxon>Moraxellaceae</taxon>
        <taxon>Paraperlucidibaca</taxon>
    </lineage>
</organism>
<evidence type="ECO:0000256" key="15">
    <source>
        <dbReference type="ARBA" id="ARBA00022801"/>
    </source>
</evidence>
<feature type="transmembrane region" description="Helical" evidence="28">
    <location>
        <begin position="12"/>
        <end position="32"/>
    </location>
</feature>
<proteinExistence type="inferred from homology"/>
<name>A0A3E0H9Y0_9GAMM</name>
<evidence type="ECO:0000256" key="26">
    <source>
        <dbReference type="ARBA" id="ARBA00049902"/>
    </source>
</evidence>
<evidence type="ECO:0000256" key="28">
    <source>
        <dbReference type="SAM" id="Phobius"/>
    </source>
</evidence>
<evidence type="ECO:0000256" key="12">
    <source>
        <dbReference type="ARBA" id="ARBA00022676"/>
    </source>
</evidence>
<dbReference type="GO" id="GO:0006508">
    <property type="term" value="P:proteolysis"/>
    <property type="evidence" value="ECO:0007669"/>
    <property type="project" value="UniProtKB-KW"/>
</dbReference>
<keyword evidence="13" id="KW-0808">Transferase</keyword>
<comment type="caution">
    <text evidence="32">The sequence shown here is derived from an EMBL/GenBank/DDBJ whole genome shotgun (WGS) entry which is preliminary data.</text>
</comment>
<evidence type="ECO:0000256" key="3">
    <source>
        <dbReference type="ARBA" id="ARBA00004752"/>
    </source>
</evidence>
<dbReference type="EC" id="2.4.99.28" evidence="25"/>
<keyword evidence="19 28" id="KW-1133">Transmembrane helix</keyword>
<evidence type="ECO:0000259" key="30">
    <source>
        <dbReference type="Pfam" id="PF00912"/>
    </source>
</evidence>
<evidence type="ECO:0000256" key="7">
    <source>
        <dbReference type="ARBA" id="ARBA00018638"/>
    </source>
</evidence>
<keyword evidence="11" id="KW-0645">Protease</keyword>
<dbReference type="InterPro" id="IPR031376">
    <property type="entry name" value="PCB_OB"/>
</dbReference>
<dbReference type="Pfam" id="PF00912">
    <property type="entry name" value="Transgly"/>
    <property type="match status" value="1"/>
</dbReference>
<comment type="pathway">
    <text evidence="27">Glycan biosynthesis.</text>
</comment>
<comment type="subcellular location">
    <subcellularLocation>
        <location evidence="2">Cell inner membrane</location>
        <topology evidence="2">Single-pass type II membrane protein</topology>
    </subcellularLocation>
</comment>
<evidence type="ECO:0000256" key="9">
    <source>
        <dbReference type="ARBA" id="ARBA00022519"/>
    </source>
</evidence>
<dbReference type="InterPro" id="IPR001264">
    <property type="entry name" value="Glyco_trans_51"/>
</dbReference>
<comment type="catalytic activity">
    <reaction evidence="24">
        <text>Preferential cleavage: (Ac)2-L-Lys-D-Ala-|-D-Ala. Also transpeptidation of peptidyl-alanyl moieties that are N-acyl substituents of D-alanine.</text>
        <dbReference type="EC" id="3.4.16.4"/>
    </reaction>
</comment>
<comment type="catalytic activity">
    <reaction evidence="26">
        <text>[GlcNAc-(1-&gt;4)-Mur2Ac(oyl-L-Ala-gamma-D-Glu-L-Lys-D-Ala-D-Ala)](n)-di-trans,octa-cis-undecaprenyl diphosphate + beta-D-GlcNAc-(1-&gt;4)-Mur2Ac(oyl-L-Ala-gamma-D-Glu-L-Lys-D-Ala-D-Ala)-di-trans,octa-cis-undecaprenyl diphosphate = [GlcNAc-(1-&gt;4)-Mur2Ac(oyl-L-Ala-gamma-D-Glu-L-Lys-D-Ala-D-Ala)](n+1)-di-trans,octa-cis-undecaprenyl diphosphate + di-trans,octa-cis-undecaprenyl diphosphate + H(+)</text>
        <dbReference type="Rhea" id="RHEA:23708"/>
        <dbReference type="Rhea" id="RHEA-COMP:9602"/>
        <dbReference type="Rhea" id="RHEA-COMP:9603"/>
        <dbReference type="ChEBI" id="CHEBI:15378"/>
        <dbReference type="ChEBI" id="CHEBI:58405"/>
        <dbReference type="ChEBI" id="CHEBI:60033"/>
        <dbReference type="ChEBI" id="CHEBI:78435"/>
        <dbReference type="EC" id="2.4.99.28"/>
    </reaction>
</comment>
<dbReference type="AlphaFoldDB" id="A0A3E0H9Y0"/>
<dbReference type="Pfam" id="PF17092">
    <property type="entry name" value="PCB_OB"/>
    <property type="match status" value="1"/>
</dbReference>
<evidence type="ECO:0000256" key="19">
    <source>
        <dbReference type="ARBA" id="ARBA00022989"/>
    </source>
</evidence>
<keyword evidence="20 28" id="KW-0472">Membrane</keyword>
<protein>
    <recommendedName>
        <fullName evidence="7">Penicillin-binding protein 1A</fullName>
        <ecNumber evidence="25">2.4.99.28</ecNumber>
        <ecNumber evidence="6">3.4.16.4</ecNumber>
    </recommendedName>
</protein>
<feature type="domain" description="Glycosyl transferase family 51" evidence="30">
    <location>
        <begin position="58"/>
        <end position="232"/>
    </location>
</feature>
<evidence type="ECO:0000256" key="22">
    <source>
        <dbReference type="ARBA" id="ARBA00023268"/>
    </source>
</evidence>
<dbReference type="EC" id="3.4.16.4" evidence="6"/>
<dbReference type="GO" id="GO:0008955">
    <property type="term" value="F:peptidoglycan glycosyltransferase activity"/>
    <property type="evidence" value="ECO:0007669"/>
    <property type="project" value="UniProtKB-EC"/>
</dbReference>
<evidence type="ECO:0000256" key="2">
    <source>
        <dbReference type="ARBA" id="ARBA00004249"/>
    </source>
</evidence>
<evidence type="ECO:0000256" key="8">
    <source>
        <dbReference type="ARBA" id="ARBA00022475"/>
    </source>
</evidence>
<sequence length="816" mass="89355">MAEQGVSFRWLRWIGLGLAGITLSASGSWLTLTPDLPDISMLKEVRYETPLQVLTRDGKVITEFGVKHTIPLTYAQIPKPLVQAFLAAEDDQFFEHDGIDYAGLGRALGELVTSGSIRSGGSTITMQLAKNYFLSNARTFDRKFTEILLAKRIEDSLSKEQILELYLNKIYLGQRAYGIGAAAKIYYGKRIDELTLAEMAMIAGLPKAPSRYNPVSNPERALIRRDWIIGRMLKLGYITAAQHAKALKAPVGLSHSIAIEDVRGPYLAEMVREELLNRFGEDIYGSGYTVYTTVAAANQEAATEAVIAGLLAYDRRHGWRGAEARSDTTPLKSLGRIGGLEPAVVTNVEQRTAALTLRSGERVSLAWEGMRWARRYIDVNRYGPLPERASEILKVGDIVRLERQGKTWQLAQIPEVQGQLVAVNPNTGAIEALVGGFDYSRSKFNRSVQGWRQAGSIIKPFIYAKALERGFTPASLIDDAPLDLDGWNPNNSDNRFMGPITLRRALYLSRNLVSIRLLQSVGVASARNYLSQFGLDAKRMPNNLTLALGTGDVLPIQMATAFSAIANGGLRVNPYFIEKVLDRSGKVIFQAKPRRVCRACEMPELAAPESSPAIADAMTMDGLATPPIPADNPALRIMRPRAAWQMYNILQDVIVRGTGRGALSLGRSDLAGKTGTTDEARDAWFAGFNGAMVAVSWVGFDQPTSLGRREYGGIAALPIWRQYMAAALQGVADTTPPLPPGMTSVAVDRLTGQRTFADDPNAVTEWFTDERLPAEPIPEPVEDLLPPAELDEQGQPVAPKSNGFTDAIKRLLNSVP</sequence>
<keyword evidence="16" id="KW-0133">Cell shape</keyword>
<dbReference type="GO" id="GO:0071555">
    <property type="term" value="P:cell wall organization"/>
    <property type="evidence" value="ECO:0007669"/>
    <property type="project" value="UniProtKB-KW"/>
</dbReference>
<dbReference type="SUPFAM" id="SSF56601">
    <property type="entry name" value="beta-lactamase/transpeptidase-like"/>
    <property type="match status" value="1"/>
</dbReference>
<keyword evidence="21" id="KW-0046">Antibiotic resistance</keyword>
<evidence type="ECO:0000256" key="25">
    <source>
        <dbReference type="ARBA" id="ARBA00044770"/>
    </source>
</evidence>
<keyword evidence="18" id="KW-0573">Peptidoglycan synthesis</keyword>
<accession>A0A3E0H9Y0</accession>
<dbReference type="GO" id="GO:0030288">
    <property type="term" value="C:outer membrane-bounded periplasmic space"/>
    <property type="evidence" value="ECO:0007669"/>
    <property type="project" value="TreeGrafter"/>
</dbReference>
<keyword evidence="33" id="KW-1185">Reference proteome</keyword>
<dbReference type="InterPro" id="IPR050396">
    <property type="entry name" value="Glycosyltr_51/Transpeptidase"/>
</dbReference>
<dbReference type="GO" id="GO:0009002">
    <property type="term" value="F:serine-type D-Ala-D-Ala carboxypeptidase activity"/>
    <property type="evidence" value="ECO:0007669"/>
    <property type="project" value="UniProtKB-EC"/>
</dbReference>
<evidence type="ECO:0000256" key="16">
    <source>
        <dbReference type="ARBA" id="ARBA00022960"/>
    </source>
</evidence>
<evidence type="ECO:0000256" key="21">
    <source>
        <dbReference type="ARBA" id="ARBA00023251"/>
    </source>
</evidence>
<keyword evidence="22" id="KW-0511">Multifunctional enzyme</keyword>
<keyword evidence="9" id="KW-0997">Cell inner membrane</keyword>
<gene>
    <name evidence="32" type="ORF">DFR26_0634</name>
</gene>
<dbReference type="Proteomes" id="UP000256774">
    <property type="component" value="Unassembled WGS sequence"/>
</dbReference>
<dbReference type="PANTHER" id="PTHR32282:SF27">
    <property type="entry name" value="PENICILLIN-BINDING PROTEIN 1A"/>
    <property type="match status" value="1"/>
</dbReference>
<evidence type="ECO:0000256" key="6">
    <source>
        <dbReference type="ARBA" id="ARBA00012448"/>
    </source>
</evidence>
<evidence type="ECO:0000259" key="29">
    <source>
        <dbReference type="Pfam" id="PF00905"/>
    </source>
</evidence>
<dbReference type="Pfam" id="PF00905">
    <property type="entry name" value="Transpeptidase"/>
    <property type="match status" value="1"/>
</dbReference>
<evidence type="ECO:0000256" key="11">
    <source>
        <dbReference type="ARBA" id="ARBA00022670"/>
    </source>
</evidence>
<evidence type="ECO:0000256" key="27">
    <source>
        <dbReference type="ARBA" id="ARBA00060592"/>
    </source>
</evidence>
<keyword evidence="23" id="KW-0961">Cell wall biogenesis/degradation</keyword>
<comment type="function">
    <text evidence="1">Cell wall formation. Synthesis of cross-linked peptidoglycan from the lipid intermediates. The enzyme has a penicillin-insensitive transglycosylase N-terminal domain (formation of linear glycan strands) and a penicillin-sensitive transpeptidase C-terminal domain (cross-linking of the peptide subunits).</text>
</comment>
<dbReference type="RefSeq" id="WP_116207468.1">
    <property type="nucleotide sequence ID" value="NZ_QUNR01000001.1"/>
</dbReference>
<dbReference type="GO" id="GO:0046677">
    <property type="term" value="P:response to antibiotic"/>
    <property type="evidence" value="ECO:0007669"/>
    <property type="project" value="UniProtKB-KW"/>
</dbReference>
<dbReference type="EMBL" id="QUNR01000001">
    <property type="protein sequence ID" value="REH40433.1"/>
    <property type="molecule type" value="Genomic_DNA"/>
</dbReference>
<dbReference type="GO" id="GO:0009252">
    <property type="term" value="P:peptidoglycan biosynthetic process"/>
    <property type="evidence" value="ECO:0007669"/>
    <property type="project" value="UniProtKB-UniPathway"/>
</dbReference>
<keyword evidence="10" id="KW-0121">Carboxypeptidase</keyword>
<dbReference type="SUPFAM" id="SSF53955">
    <property type="entry name" value="Lysozyme-like"/>
    <property type="match status" value="1"/>
</dbReference>
<dbReference type="Gene3D" id="1.10.3810.10">
    <property type="entry name" value="Biosynthetic peptidoglycan transglycosylase-like"/>
    <property type="match status" value="1"/>
</dbReference>
<evidence type="ECO:0000313" key="32">
    <source>
        <dbReference type="EMBL" id="REH40433.1"/>
    </source>
</evidence>